<dbReference type="EMBL" id="CM042889">
    <property type="protein sequence ID" value="KAI4319266.1"/>
    <property type="molecule type" value="Genomic_DNA"/>
</dbReference>
<name>A0ACB9M5K1_9MYRT</name>
<evidence type="ECO:0000313" key="1">
    <source>
        <dbReference type="EMBL" id="KAI4319266.1"/>
    </source>
</evidence>
<keyword evidence="2" id="KW-1185">Reference proteome</keyword>
<dbReference type="Proteomes" id="UP001057402">
    <property type="component" value="Chromosome 10"/>
</dbReference>
<reference evidence="2" key="1">
    <citation type="journal article" date="2023" name="Front. Plant Sci.">
        <title>Chromosomal-level genome assembly of Melastoma candidum provides insights into trichome evolution.</title>
        <authorList>
            <person name="Zhong Y."/>
            <person name="Wu W."/>
            <person name="Sun C."/>
            <person name="Zou P."/>
            <person name="Liu Y."/>
            <person name="Dai S."/>
            <person name="Zhou R."/>
        </authorList>
    </citation>
    <scope>NUCLEOTIDE SEQUENCE [LARGE SCALE GENOMIC DNA]</scope>
</reference>
<gene>
    <name evidence="1" type="ORF">MLD38_032888</name>
</gene>
<sequence length="526" mass="58239">MEDWIVRGAGEALPSAINIERNDTSEDDVKVRSRDQRLALLGEPKCVICGRYGEYICDETDDDVCSLECKHIVLDRITNTRTVKTFPANDECHYVGKTDEKGLRCVSNGQSELLRKRLDIIVKGNDIPAPISSFSSCGLPEKLLHNLESAGFDMPTPVQMQAIPAAMSRKSLLVSADTGSGKTASFLVPIIFHCTEASFSKSSRLRKPQAIVLVPTRELCSQVEEQAKLLGKGMPFKTALVVGGDAMTSQLYRIQQGVELIVATPGRLIDLLTKHEIEMDDVRILVLDEVDCMLQKGFRDQVMQIFTALSQPQLLMYSATTAGDVEKMASMMDQGISYVSVGRPNRPNKAVKQIAIWVETKQKKKKLFEILSSKLHFMPPAIIFVGSRLGADLLADAITVTTRLKALSIHGEKSTKERREIMQSFLTGESPLLVATGVLSRGVDLLAVRQVIVFDMPNSIREYVHQIGRASRLSEEGRAIVFVNGENKNVLSEFVELLKSSGAAIPRELLSLRYQSSCQKKRKHMS</sequence>
<accession>A0ACB9M5K1</accession>
<protein>
    <submittedName>
        <fullName evidence="1">Uncharacterized protein</fullName>
    </submittedName>
</protein>
<comment type="caution">
    <text evidence="1">The sequence shown here is derived from an EMBL/GenBank/DDBJ whole genome shotgun (WGS) entry which is preliminary data.</text>
</comment>
<organism evidence="1 2">
    <name type="scientific">Melastoma candidum</name>
    <dbReference type="NCBI Taxonomy" id="119954"/>
    <lineage>
        <taxon>Eukaryota</taxon>
        <taxon>Viridiplantae</taxon>
        <taxon>Streptophyta</taxon>
        <taxon>Embryophyta</taxon>
        <taxon>Tracheophyta</taxon>
        <taxon>Spermatophyta</taxon>
        <taxon>Magnoliopsida</taxon>
        <taxon>eudicotyledons</taxon>
        <taxon>Gunneridae</taxon>
        <taxon>Pentapetalae</taxon>
        <taxon>rosids</taxon>
        <taxon>malvids</taxon>
        <taxon>Myrtales</taxon>
        <taxon>Melastomataceae</taxon>
        <taxon>Melastomatoideae</taxon>
        <taxon>Melastomateae</taxon>
        <taxon>Melastoma</taxon>
    </lineage>
</organism>
<evidence type="ECO:0000313" key="2">
    <source>
        <dbReference type="Proteomes" id="UP001057402"/>
    </source>
</evidence>
<proteinExistence type="predicted"/>